<feature type="domain" description="YetF C-terminal" evidence="8">
    <location>
        <begin position="87"/>
        <end position="156"/>
    </location>
</feature>
<dbReference type="InterPro" id="IPR048454">
    <property type="entry name" value="YetF_N"/>
</dbReference>
<evidence type="ECO:0000256" key="3">
    <source>
        <dbReference type="ARBA" id="ARBA00022475"/>
    </source>
</evidence>
<accession>A0ABU2B0S0</accession>
<dbReference type="Gene3D" id="3.30.240.20">
    <property type="entry name" value="bsu07140 like domains"/>
    <property type="match status" value="1"/>
</dbReference>
<evidence type="ECO:0000256" key="4">
    <source>
        <dbReference type="ARBA" id="ARBA00022692"/>
    </source>
</evidence>
<dbReference type="PANTHER" id="PTHR34582:SF6">
    <property type="entry name" value="UPF0702 TRANSMEMBRANE PROTEIN YCAP"/>
    <property type="match status" value="1"/>
</dbReference>
<feature type="transmembrane region" description="Helical" evidence="7">
    <location>
        <begin position="12"/>
        <end position="31"/>
    </location>
</feature>
<keyword evidence="11" id="KW-1185">Reference proteome</keyword>
<comment type="subcellular location">
    <subcellularLocation>
        <location evidence="1">Cell membrane</location>
        <topology evidence="1">Multi-pass membrane protein</topology>
    </subcellularLocation>
</comment>
<evidence type="ECO:0000256" key="5">
    <source>
        <dbReference type="ARBA" id="ARBA00022989"/>
    </source>
</evidence>
<feature type="transmembrane region" description="Helical" evidence="7">
    <location>
        <begin position="38"/>
        <end position="58"/>
    </location>
</feature>
<evidence type="ECO:0000259" key="8">
    <source>
        <dbReference type="Pfam" id="PF04239"/>
    </source>
</evidence>
<name>A0ABU2B0S0_9MICC</name>
<keyword evidence="4 7" id="KW-0812">Transmembrane</keyword>
<dbReference type="RefSeq" id="WP_310172389.1">
    <property type="nucleotide sequence ID" value="NZ_BAABHE010000002.1"/>
</dbReference>
<dbReference type="Proteomes" id="UP001183794">
    <property type="component" value="Unassembled WGS sequence"/>
</dbReference>
<evidence type="ECO:0000256" key="6">
    <source>
        <dbReference type="ARBA" id="ARBA00023136"/>
    </source>
</evidence>
<keyword evidence="6 7" id="KW-0472">Membrane</keyword>
<evidence type="ECO:0000259" key="9">
    <source>
        <dbReference type="Pfam" id="PF20730"/>
    </source>
</evidence>
<comment type="similarity">
    <text evidence="2">Belongs to the UPF0702 family.</text>
</comment>
<reference evidence="10 11" key="1">
    <citation type="submission" date="2023-07" db="EMBL/GenBank/DDBJ databases">
        <title>Sequencing the genomes of 1000 actinobacteria strains.</title>
        <authorList>
            <person name="Klenk H.-P."/>
        </authorList>
    </citation>
    <scope>NUCLEOTIDE SEQUENCE [LARGE SCALE GENOMIC DNA]</scope>
    <source>
        <strain evidence="10 11">DSM 22966</strain>
    </source>
</reference>
<dbReference type="PANTHER" id="PTHR34582">
    <property type="entry name" value="UPF0702 TRANSMEMBRANE PROTEIN YCAP"/>
    <property type="match status" value="1"/>
</dbReference>
<dbReference type="Pfam" id="PF20730">
    <property type="entry name" value="YetF_N"/>
    <property type="match status" value="1"/>
</dbReference>
<evidence type="ECO:0000313" key="10">
    <source>
        <dbReference type="EMBL" id="MDR7346876.1"/>
    </source>
</evidence>
<feature type="domain" description="YetF-like N-terminal transmembrane" evidence="9">
    <location>
        <begin position="20"/>
        <end position="82"/>
    </location>
</feature>
<evidence type="ECO:0000256" key="7">
    <source>
        <dbReference type="SAM" id="Phobius"/>
    </source>
</evidence>
<sequence>MWFDSWSDLVPVILVGASAYVLLVAVVRLAGKRSLSQLNAFDFVVTVALGSILASTLLNADIALAEGVTALALLLGLQYVLTTVSVRWPRVRDAITASPALLLADGEIQYETLRRQRLTESELRQAVRASGSGDLTQIKAVVLESDGTFSVITKSQYGDGSAMQDVPDAQHVR</sequence>
<keyword evidence="5 7" id="KW-1133">Transmembrane helix</keyword>
<dbReference type="Pfam" id="PF04239">
    <property type="entry name" value="DUF421"/>
    <property type="match status" value="1"/>
</dbReference>
<gene>
    <name evidence="10" type="ORF">J2S62_001133</name>
</gene>
<evidence type="ECO:0000256" key="2">
    <source>
        <dbReference type="ARBA" id="ARBA00006448"/>
    </source>
</evidence>
<feature type="transmembrane region" description="Helical" evidence="7">
    <location>
        <begin position="64"/>
        <end position="82"/>
    </location>
</feature>
<protein>
    <submittedName>
        <fullName evidence="10">Uncharacterized membrane protein YcaP (DUF421 family)</fullName>
    </submittedName>
</protein>
<evidence type="ECO:0000313" key="11">
    <source>
        <dbReference type="Proteomes" id="UP001183794"/>
    </source>
</evidence>
<organism evidence="10 11">
    <name type="scientific">Enteractinococcus fodinae</name>
    <dbReference type="NCBI Taxonomy" id="684663"/>
    <lineage>
        <taxon>Bacteria</taxon>
        <taxon>Bacillati</taxon>
        <taxon>Actinomycetota</taxon>
        <taxon>Actinomycetes</taxon>
        <taxon>Micrococcales</taxon>
        <taxon>Micrococcaceae</taxon>
    </lineage>
</organism>
<dbReference type="InterPro" id="IPR023090">
    <property type="entry name" value="UPF0702_alpha/beta_dom_sf"/>
</dbReference>
<proteinExistence type="inferred from homology"/>
<evidence type="ECO:0000256" key="1">
    <source>
        <dbReference type="ARBA" id="ARBA00004651"/>
    </source>
</evidence>
<dbReference type="EMBL" id="JAVDYJ010000001">
    <property type="protein sequence ID" value="MDR7346876.1"/>
    <property type="molecule type" value="Genomic_DNA"/>
</dbReference>
<keyword evidence="3" id="KW-1003">Cell membrane</keyword>
<dbReference type="InterPro" id="IPR007353">
    <property type="entry name" value="DUF421"/>
</dbReference>
<comment type="caution">
    <text evidence="10">The sequence shown here is derived from an EMBL/GenBank/DDBJ whole genome shotgun (WGS) entry which is preliminary data.</text>
</comment>